<evidence type="ECO:0000313" key="1">
    <source>
        <dbReference type="EMBL" id="RAL15293.1"/>
    </source>
</evidence>
<dbReference type="EMBL" id="KZ824272">
    <property type="protein sequence ID" value="RAL15293.1"/>
    <property type="molecule type" value="Genomic_DNA"/>
</dbReference>
<dbReference type="OrthoDB" id="4500198at2759"/>
<name>A0A395I7R4_ASPHC</name>
<sequence length="174" mass="20055">MSERASEPPGFPALKVRGTMNKLVGEVYLIGTNGYELVRQIGEDLDMDLNLRWSVFEAKKISNRLKVIVKSFIELHPAFACLQPNRGIYRGLERTAIEREIRALRECSDVKGVPHFLERSSREVAQDQRFEYPGGELDVVVMTRLPGYPLNFYYGQLDTWEVEHIRTQVLTIVR</sequence>
<dbReference type="AlphaFoldDB" id="A0A395I7R4"/>
<keyword evidence="2" id="KW-1185">Reference proteome</keyword>
<accession>A0A395I7R4</accession>
<dbReference type="VEuPathDB" id="FungiDB:BO97DRAFT_432459"/>
<protein>
    <submittedName>
        <fullName evidence="1">Uncharacterized protein</fullName>
    </submittedName>
</protein>
<reference evidence="1 2" key="1">
    <citation type="submission" date="2018-02" db="EMBL/GenBank/DDBJ databases">
        <title>The genomes of Aspergillus section Nigri reveals drivers in fungal speciation.</title>
        <authorList>
            <consortium name="DOE Joint Genome Institute"/>
            <person name="Vesth T.C."/>
            <person name="Nybo J."/>
            <person name="Theobald S."/>
            <person name="Brandl J."/>
            <person name="Frisvad J.C."/>
            <person name="Nielsen K.F."/>
            <person name="Lyhne E.K."/>
            <person name="Kogle M.E."/>
            <person name="Kuo A."/>
            <person name="Riley R."/>
            <person name="Clum A."/>
            <person name="Nolan M."/>
            <person name="Lipzen A."/>
            <person name="Salamov A."/>
            <person name="Henrissat B."/>
            <person name="Wiebenga A."/>
            <person name="De vries R.P."/>
            <person name="Grigoriev I.V."/>
            <person name="Mortensen U.H."/>
            <person name="Andersen M.R."/>
            <person name="Baker S.E."/>
        </authorList>
    </citation>
    <scope>NUCLEOTIDE SEQUENCE [LARGE SCALE GENOMIC DNA]</scope>
    <source>
        <strain evidence="1 2">CBS 101889</strain>
    </source>
</reference>
<evidence type="ECO:0000313" key="2">
    <source>
        <dbReference type="Proteomes" id="UP000248961"/>
    </source>
</evidence>
<dbReference type="Proteomes" id="UP000248961">
    <property type="component" value="Unassembled WGS sequence"/>
</dbReference>
<proteinExistence type="predicted"/>
<gene>
    <name evidence="1" type="ORF">BO97DRAFT_432459</name>
</gene>
<organism evidence="1 2">
    <name type="scientific">Aspergillus homomorphus (strain CBS 101889)</name>
    <dbReference type="NCBI Taxonomy" id="1450537"/>
    <lineage>
        <taxon>Eukaryota</taxon>
        <taxon>Fungi</taxon>
        <taxon>Dikarya</taxon>
        <taxon>Ascomycota</taxon>
        <taxon>Pezizomycotina</taxon>
        <taxon>Eurotiomycetes</taxon>
        <taxon>Eurotiomycetidae</taxon>
        <taxon>Eurotiales</taxon>
        <taxon>Aspergillaceae</taxon>
        <taxon>Aspergillus</taxon>
        <taxon>Aspergillus subgen. Circumdati</taxon>
    </lineage>
</organism>
<dbReference type="RefSeq" id="XP_025554447.1">
    <property type="nucleotide sequence ID" value="XM_025697542.1"/>
</dbReference>
<dbReference type="GeneID" id="37201831"/>